<evidence type="ECO:0000313" key="4">
    <source>
        <dbReference type="Proteomes" id="UP000215223"/>
    </source>
</evidence>
<sequence length="158" mass="15435">MRTLRVAGFLLVSAAALTGCGSDAPPAPASSPAAPPSATVSPTSASSPPSSSAPPSSSGIAQPTGPLVAENGTDLKSCRDGDCEVIVKPKDKLAFDARLRVTSLTVDAVSASGVTLSAALPSGGRSTISGGAGQTNGIAYRVTAIKDGKAVLKFTPAT</sequence>
<feature type="chain" id="PRO_5039707639" evidence="2">
    <location>
        <begin position="19"/>
        <end position="158"/>
    </location>
</feature>
<keyword evidence="4" id="KW-1185">Reference proteome</keyword>
<protein>
    <submittedName>
        <fullName evidence="3">Uncharacterized protein</fullName>
    </submittedName>
</protein>
<keyword evidence="2" id="KW-0732">Signal</keyword>
<reference evidence="3 4" key="1">
    <citation type="submission" date="2017-07" db="EMBL/GenBank/DDBJ databases">
        <title>Amycolatopsis thailandensis Genome sequencing and assembly.</title>
        <authorList>
            <person name="Kaur N."/>
            <person name="Mayilraj S."/>
        </authorList>
    </citation>
    <scope>NUCLEOTIDE SEQUENCE [LARGE SCALE GENOMIC DNA]</scope>
    <source>
        <strain evidence="3 4">JCM 16380</strain>
    </source>
</reference>
<dbReference type="RefSeq" id="WP_093933994.1">
    <property type="nucleotide sequence ID" value="NZ_NMQT01000038.1"/>
</dbReference>
<feature type="compositionally biased region" description="Pro residues" evidence="1">
    <location>
        <begin position="25"/>
        <end position="35"/>
    </location>
</feature>
<organism evidence="3 4">
    <name type="scientific">Amycolatopsis thailandensis</name>
    <dbReference type="NCBI Taxonomy" id="589330"/>
    <lineage>
        <taxon>Bacteria</taxon>
        <taxon>Bacillati</taxon>
        <taxon>Actinomycetota</taxon>
        <taxon>Actinomycetes</taxon>
        <taxon>Pseudonocardiales</taxon>
        <taxon>Pseudonocardiaceae</taxon>
        <taxon>Amycolatopsis</taxon>
    </lineage>
</organism>
<evidence type="ECO:0000313" key="3">
    <source>
        <dbReference type="EMBL" id="OXM56626.1"/>
    </source>
</evidence>
<proteinExistence type="predicted"/>
<dbReference type="PROSITE" id="PS51257">
    <property type="entry name" value="PROKAR_LIPOPROTEIN"/>
    <property type="match status" value="1"/>
</dbReference>
<feature type="compositionally biased region" description="Low complexity" evidence="1">
    <location>
        <begin position="36"/>
        <end position="58"/>
    </location>
</feature>
<accession>A0A229SCH9</accession>
<dbReference type="OrthoDB" id="3483077at2"/>
<dbReference type="AlphaFoldDB" id="A0A229SCH9"/>
<name>A0A229SCH9_9PSEU</name>
<dbReference type="EMBL" id="NMQT01000038">
    <property type="protein sequence ID" value="OXM56626.1"/>
    <property type="molecule type" value="Genomic_DNA"/>
</dbReference>
<evidence type="ECO:0000256" key="2">
    <source>
        <dbReference type="SAM" id="SignalP"/>
    </source>
</evidence>
<gene>
    <name evidence="3" type="ORF">CFP71_12390</name>
</gene>
<dbReference type="Proteomes" id="UP000215223">
    <property type="component" value="Unassembled WGS sequence"/>
</dbReference>
<feature type="region of interest" description="Disordered" evidence="1">
    <location>
        <begin position="22"/>
        <end position="74"/>
    </location>
</feature>
<comment type="caution">
    <text evidence="3">The sequence shown here is derived from an EMBL/GenBank/DDBJ whole genome shotgun (WGS) entry which is preliminary data.</text>
</comment>
<feature type="signal peptide" evidence="2">
    <location>
        <begin position="1"/>
        <end position="18"/>
    </location>
</feature>
<evidence type="ECO:0000256" key="1">
    <source>
        <dbReference type="SAM" id="MobiDB-lite"/>
    </source>
</evidence>